<dbReference type="Proteomes" id="UP000489600">
    <property type="component" value="Unassembled WGS sequence"/>
</dbReference>
<keyword evidence="4 8" id="KW-1133">Transmembrane helix</keyword>
<evidence type="ECO:0000313" key="10">
    <source>
        <dbReference type="EMBL" id="VVB15963.1"/>
    </source>
</evidence>
<gene>
    <name evidence="10" type="ORF">ANE_LOCUS26407</name>
</gene>
<dbReference type="GO" id="GO:0005886">
    <property type="term" value="C:plasma membrane"/>
    <property type="evidence" value="ECO:0007669"/>
    <property type="project" value="TreeGrafter"/>
</dbReference>
<feature type="transmembrane region" description="Helical" evidence="8">
    <location>
        <begin position="254"/>
        <end position="274"/>
    </location>
</feature>
<dbReference type="PROSITE" id="PS50297">
    <property type="entry name" value="ANK_REP_REGION"/>
    <property type="match status" value="1"/>
</dbReference>
<keyword evidence="2 8" id="KW-0812">Transmembrane</keyword>
<dbReference type="AlphaFoldDB" id="A0A565CQF3"/>
<dbReference type="InterPro" id="IPR002110">
    <property type="entry name" value="Ankyrin_rpt"/>
</dbReference>
<evidence type="ECO:0000256" key="6">
    <source>
        <dbReference type="ARBA" id="ARBA00023136"/>
    </source>
</evidence>
<evidence type="ECO:0000256" key="5">
    <source>
        <dbReference type="ARBA" id="ARBA00023043"/>
    </source>
</evidence>
<feature type="repeat" description="ANK" evidence="7">
    <location>
        <begin position="58"/>
        <end position="90"/>
    </location>
</feature>
<keyword evidence="5 7" id="KW-0040">ANK repeat</keyword>
<reference evidence="10" key="1">
    <citation type="submission" date="2019-07" db="EMBL/GenBank/DDBJ databases">
        <authorList>
            <person name="Dittberner H."/>
        </authorList>
    </citation>
    <scope>NUCLEOTIDE SEQUENCE [LARGE SCALE GENOMIC DNA]</scope>
</reference>
<dbReference type="EMBL" id="CABITT030000008">
    <property type="protein sequence ID" value="VVB15963.1"/>
    <property type="molecule type" value="Genomic_DNA"/>
</dbReference>
<feature type="transmembrane region" description="Helical" evidence="8">
    <location>
        <begin position="294"/>
        <end position="319"/>
    </location>
</feature>
<name>A0A565CQF3_9BRAS</name>
<dbReference type="Gene3D" id="1.25.40.20">
    <property type="entry name" value="Ankyrin repeat-containing domain"/>
    <property type="match status" value="1"/>
</dbReference>
<dbReference type="InterPro" id="IPR026961">
    <property type="entry name" value="PGG_dom"/>
</dbReference>
<evidence type="ECO:0000256" key="3">
    <source>
        <dbReference type="ARBA" id="ARBA00022737"/>
    </source>
</evidence>
<evidence type="ECO:0000256" key="7">
    <source>
        <dbReference type="PROSITE-ProRule" id="PRU00023"/>
    </source>
</evidence>
<keyword evidence="11" id="KW-1185">Reference proteome</keyword>
<evidence type="ECO:0000256" key="1">
    <source>
        <dbReference type="ARBA" id="ARBA00004141"/>
    </source>
</evidence>
<dbReference type="SUPFAM" id="SSF48403">
    <property type="entry name" value="Ankyrin repeat"/>
    <property type="match status" value="1"/>
</dbReference>
<comment type="caution">
    <text evidence="10">The sequence shown here is derived from an EMBL/GenBank/DDBJ whole genome shotgun (WGS) entry which is preliminary data.</text>
</comment>
<feature type="transmembrane region" description="Helical" evidence="8">
    <location>
        <begin position="331"/>
        <end position="353"/>
    </location>
</feature>
<dbReference type="Pfam" id="PF13962">
    <property type="entry name" value="PGG"/>
    <property type="match status" value="1"/>
</dbReference>
<organism evidence="10 11">
    <name type="scientific">Arabis nemorensis</name>
    <dbReference type="NCBI Taxonomy" id="586526"/>
    <lineage>
        <taxon>Eukaryota</taxon>
        <taxon>Viridiplantae</taxon>
        <taxon>Streptophyta</taxon>
        <taxon>Embryophyta</taxon>
        <taxon>Tracheophyta</taxon>
        <taxon>Spermatophyta</taxon>
        <taxon>Magnoliopsida</taxon>
        <taxon>eudicotyledons</taxon>
        <taxon>Gunneridae</taxon>
        <taxon>Pentapetalae</taxon>
        <taxon>rosids</taxon>
        <taxon>malvids</taxon>
        <taxon>Brassicales</taxon>
        <taxon>Brassicaceae</taxon>
        <taxon>Arabideae</taxon>
        <taxon>Arabis</taxon>
    </lineage>
</organism>
<proteinExistence type="predicted"/>
<dbReference type="Pfam" id="PF12796">
    <property type="entry name" value="Ank_2"/>
    <property type="match status" value="1"/>
</dbReference>
<protein>
    <recommendedName>
        <fullName evidence="9">PGG domain-containing protein</fullName>
    </recommendedName>
</protein>
<accession>A0A565CQF3</accession>
<dbReference type="PANTHER" id="PTHR24186:SF38">
    <property type="entry name" value="ANKYRIN REPEAT FAMILY PROTEIN"/>
    <property type="match status" value="1"/>
</dbReference>
<evidence type="ECO:0000256" key="8">
    <source>
        <dbReference type="SAM" id="Phobius"/>
    </source>
</evidence>
<dbReference type="PROSITE" id="PS50088">
    <property type="entry name" value="ANK_REPEAT"/>
    <property type="match status" value="1"/>
</dbReference>
<feature type="domain" description="PGG" evidence="9">
    <location>
        <begin position="248"/>
        <end position="356"/>
    </location>
</feature>
<sequence length="429" mass="48011">MAQRKMARLPRLVEKNMSMFKETYEGTSLHLATQLGDEVDAKKIIELFPSLVSSTNSKGDTPLHLAAILGHTNILILMLESTNPLRNKNLYDSKVEEMMNKDGLTPLHCAAVKGSFFFRLGHTWKEGNCLSFSCETQEEGSLHFHGKECRVRPASLPVRCRGKHCAPCCRLRRLCCPVDLVHKDDENFLELSTFLMCIREIVIQHPSSRREMGSFEVQVVDELERQKEILRVQSRDNPKKPFEMQLEAMQSARNTLTIVGVLIASVTFTCGINPPGGVHQSGDSIGKSTVARTLAFIIFSISNTIALFTSVCMVILLLSIIAYREESLMKFLVIAHCMMWVAVSAMGSAYVSAASVTLPHCGKTIWLLCAIIAIAILTLGGMFVYLRFKLDKCILRKDKFLQCLSSQPVRKNGSVEMAANFIKGYYNYN</sequence>
<feature type="transmembrane region" description="Helical" evidence="8">
    <location>
        <begin position="365"/>
        <end position="386"/>
    </location>
</feature>
<keyword evidence="6 8" id="KW-0472">Membrane</keyword>
<evidence type="ECO:0000256" key="4">
    <source>
        <dbReference type="ARBA" id="ARBA00022989"/>
    </source>
</evidence>
<dbReference type="PANTHER" id="PTHR24186">
    <property type="entry name" value="PROTEIN PHOSPHATASE 1 REGULATORY SUBUNIT"/>
    <property type="match status" value="1"/>
</dbReference>
<keyword evidence="3" id="KW-0677">Repeat</keyword>
<comment type="subcellular location">
    <subcellularLocation>
        <location evidence="1">Membrane</location>
        <topology evidence="1">Multi-pass membrane protein</topology>
    </subcellularLocation>
</comment>
<dbReference type="OrthoDB" id="1111506at2759"/>
<evidence type="ECO:0000313" key="11">
    <source>
        <dbReference type="Proteomes" id="UP000489600"/>
    </source>
</evidence>
<dbReference type="InterPro" id="IPR036770">
    <property type="entry name" value="Ankyrin_rpt-contain_sf"/>
</dbReference>
<evidence type="ECO:0000256" key="2">
    <source>
        <dbReference type="ARBA" id="ARBA00022692"/>
    </source>
</evidence>
<evidence type="ECO:0000259" key="9">
    <source>
        <dbReference type="Pfam" id="PF13962"/>
    </source>
</evidence>